<protein>
    <submittedName>
        <fullName evidence="1">Uncharacterized protein</fullName>
    </submittedName>
</protein>
<sequence>MKKEEGCFCVGASLKLPQGHPQCQSQFKRIIRKLSLILDGGIPITPSDDLFSNKSETGDRIFESESKSIGVHQKYLCRFICCKVSYSSNFLPGIRLKNAVFEIRLPFQVFDSFFKLNRN</sequence>
<dbReference type="EMBL" id="BPLQ01007220">
    <property type="protein sequence ID" value="GIY28805.1"/>
    <property type="molecule type" value="Genomic_DNA"/>
</dbReference>
<keyword evidence="2" id="KW-1185">Reference proteome</keyword>
<comment type="caution">
    <text evidence="1">The sequence shown here is derived from an EMBL/GenBank/DDBJ whole genome shotgun (WGS) entry which is preliminary data.</text>
</comment>
<dbReference type="Proteomes" id="UP001054837">
    <property type="component" value="Unassembled WGS sequence"/>
</dbReference>
<accession>A0AAV4S8N8</accession>
<organism evidence="1 2">
    <name type="scientific">Caerostris darwini</name>
    <dbReference type="NCBI Taxonomy" id="1538125"/>
    <lineage>
        <taxon>Eukaryota</taxon>
        <taxon>Metazoa</taxon>
        <taxon>Ecdysozoa</taxon>
        <taxon>Arthropoda</taxon>
        <taxon>Chelicerata</taxon>
        <taxon>Arachnida</taxon>
        <taxon>Araneae</taxon>
        <taxon>Araneomorphae</taxon>
        <taxon>Entelegynae</taxon>
        <taxon>Araneoidea</taxon>
        <taxon>Araneidae</taxon>
        <taxon>Caerostris</taxon>
    </lineage>
</organism>
<proteinExistence type="predicted"/>
<gene>
    <name evidence="1" type="ORF">CDAR_529681</name>
</gene>
<reference evidence="1 2" key="1">
    <citation type="submission" date="2021-06" db="EMBL/GenBank/DDBJ databases">
        <title>Caerostris darwini draft genome.</title>
        <authorList>
            <person name="Kono N."/>
            <person name="Arakawa K."/>
        </authorList>
    </citation>
    <scope>NUCLEOTIDE SEQUENCE [LARGE SCALE GENOMIC DNA]</scope>
</reference>
<name>A0AAV4S8N8_9ARAC</name>
<evidence type="ECO:0000313" key="2">
    <source>
        <dbReference type="Proteomes" id="UP001054837"/>
    </source>
</evidence>
<evidence type="ECO:0000313" key="1">
    <source>
        <dbReference type="EMBL" id="GIY28805.1"/>
    </source>
</evidence>
<dbReference type="AlphaFoldDB" id="A0AAV4S8N8"/>